<reference evidence="2 3" key="1">
    <citation type="submission" date="2021-11" db="EMBL/GenBank/DDBJ databases">
        <title>Black yeast isolated from Biological Soil Crust.</title>
        <authorList>
            <person name="Kurbessoian T."/>
        </authorList>
    </citation>
    <scope>NUCLEOTIDE SEQUENCE [LARGE SCALE GENOMIC DNA]</scope>
    <source>
        <strain evidence="2 3">CCFEE 5522</strain>
    </source>
</reference>
<gene>
    <name evidence="2" type="ORF">LTR36_009505</name>
</gene>
<feature type="compositionally biased region" description="Low complexity" evidence="1">
    <location>
        <begin position="201"/>
        <end position="227"/>
    </location>
</feature>
<sequence length="345" mass="37111">MPTCRGISLALQSQYDALTIPETLLPSAGNSKSAPSLAETGIPTYPSSQFWLSYSCQPPSAGSSGYRFYYFKLFVNGESVVSWGVGEEDNWSGKTMFGLFDGGADFEGRKVIEKRGFFFSSGRTASGLTDGGVIEVKVYRSKARRREKIGSEALGGLAPAGSAVSMSSVGRLQKGEPRRHYTYALIDPLDDPYCTFRYHPQSSAAAESRPSSSKSSSKQGSSTGASSDECADARFERRLSVPPRMQLRPSTTRYEPSSPIKNVETQPAITAASQTGSADNNAASDTARNQWVVRTPSPSQADRHRLERAGTPPSARSKNGSIGLLRGVIANALKRRDDSRSGYSA</sequence>
<evidence type="ECO:0000313" key="2">
    <source>
        <dbReference type="EMBL" id="KAK4548595.1"/>
    </source>
</evidence>
<comment type="caution">
    <text evidence="2">The sequence shown here is derived from an EMBL/GenBank/DDBJ whole genome shotgun (WGS) entry which is preliminary data.</text>
</comment>
<accession>A0AAV9JU76</accession>
<feature type="compositionally biased region" description="Polar residues" evidence="1">
    <location>
        <begin position="248"/>
        <end position="289"/>
    </location>
</feature>
<protein>
    <submittedName>
        <fullName evidence="2">Uncharacterized protein</fullName>
    </submittedName>
</protein>
<dbReference type="AlphaFoldDB" id="A0AAV9JU76"/>
<proteinExistence type="predicted"/>
<feature type="region of interest" description="Disordered" evidence="1">
    <location>
        <begin position="201"/>
        <end position="325"/>
    </location>
</feature>
<evidence type="ECO:0000256" key="1">
    <source>
        <dbReference type="SAM" id="MobiDB-lite"/>
    </source>
</evidence>
<evidence type="ECO:0000313" key="3">
    <source>
        <dbReference type="Proteomes" id="UP001324427"/>
    </source>
</evidence>
<dbReference type="EMBL" id="JAVFHQ010000007">
    <property type="protein sequence ID" value="KAK4548595.1"/>
    <property type="molecule type" value="Genomic_DNA"/>
</dbReference>
<name>A0AAV9JU76_9PEZI</name>
<dbReference type="Proteomes" id="UP001324427">
    <property type="component" value="Unassembled WGS sequence"/>
</dbReference>
<keyword evidence="3" id="KW-1185">Reference proteome</keyword>
<organism evidence="2 3">
    <name type="scientific">Oleoguttula mirabilis</name>
    <dbReference type="NCBI Taxonomy" id="1507867"/>
    <lineage>
        <taxon>Eukaryota</taxon>
        <taxon>Fungi</taxon>
        <taxon>Dikarya</taxon>
        <taxon>Ascomycota</taxon>
        <taxon>Pezizomycotina</taxon>
        <taxon>Dothideomycetes</taxon>
        <taxon>Dothideomycetidae</taxon>
        <taxon>Mycosphaerellales</taxon>
        <taxon>Teratosphaeriaceae</taxon>
        <taxon>Oleoguttula</taxon>
    </lineage>
</organism>